<sequence length="237" mass="25280">MSDVRTWLVTGANRGIGLEIVKQLIASPTNVVVATCRKPESASALQELATSSSGRIHIVCLDVSDSASISTSVDLAKGVLNAHGLDYLINNAAIMPVHDNSFNLSEETILRTFKVNVVGPALTTQAYLPYLEKGKRKIIVNISSALGSLSLCPQKQQIASYSLSKSALNMLTSKQAVARPDLISFVIDPGWVRTDMGGQAALLSPKDSAAGLLEVVTSATKESSGKFFRYDGETNPW</sequence>
<accession>A0ACB8T6W5</accession>
<dbReference type="Proteomes" id="UP000814140">
    <property type="component" value="Unassembled WGS sequence"/>
</dbReference>
<gene>
    <name evidence="1" type="ORF">BV25DRAFT_1823939</name>
</gene>
<protein>
    <submittedName>
        <fullName evidence="1">NAD-P-binding protein</fullName>
    </submittedName>
</protein>
<evidence type="ECO:0000313" key="2">
    <source>
        <dbReference type="Proteomes" id="UP000814140"/>
    </source>
</evidence>
<name>A0ACB8T6W5_9AGAM</name>
<proteinExistence type="predicted"/>
<comment type="caution">
    <text evidence="1">The sequence shown here is derived from an EMBL/GenBank/DDBJ whole genome shotgun (WGS) entry which is preliminary data.</text>
</comment>
<reference evidence="1" key="2">
    <citation type="journal article" date="2022" name="New Phytol.">
        <title>Evolutionary transition to the ectomycorrhizal habit in the genomes of a hyperdiverse lineage of mushroom-forming fungi.</title>
        <authorList>
            <person name="Looney B."/>
            <person name="Miyauchi S."/>
            <person name="Morin E."/>
            <person name="Drula E."/>
            <person name="Courty P.E."/>
            <person name="Kohler A."/>
            <person name="Kuo A."/>
            <person name="LaButti K."/>
            <person name="Pangilinan J."/>
            <person name="Lipzen A."/>
            <person name="Riley R."/>
            <person name="Andreopoulos W."/>
            <person name="He G."/>
            <person name="Johnson J."/>
            <person name="Nolan M."/>
            <person name="Tritt A."/>
            <person name="Barry K.W."/>
            <person name="Grigoriev I.V."/>
            <person name="Nagy L.G."/>
            <person name="Hibbett D."/>
            <person name="Henrissat B."/>
            <person name="Matheny P.B."/>
            <person name="Labbe J."/>
            <person name="Martin F.M."/>
        </authorList>
    </citation>
    <scope>NUCLEOTIDE SEQUENCE</scope>
    <source>
        <strain evidence="1">HHB10654</strain>
    </source>
</reference>
<reference evidence="1" key="1">
    <citation type="submission" date="2021-03" db="EMBL/GenBank/DDBJ databases">
        <authorList>
            <consortium name="DOE Joint Genome Institute"/>
            <person name="Ahrendt S."/>
            <person name="Looney B.P."/>
            <person name="Miyauchi S."/>
            <person name="Morin E."/>
            <person name="Drula E."/>
            <person name="Courty P.E."/>
            <person name="Chicoki N."/>
            <person name="Fauchery L."/>
            <person name="Kohler A."/>
            <person name="Kuo A."/>
            <person name="Labutti K."/>
            <person name="Pangilinan J."/>
            <person name="Lipzen A."/>
            <person name="Riley R."/>
            <person name="Andreopoulos W."/>
            <person name="He G."/>
            <person name="Johnson J."/>
            <person name="Barry K.W."/>
            <person name="Grigoriev I.V."/>
            <person name="Nagy L."/>
            <person name="Hibbett D."/>
            <person name="Henrissat B."/>
            <person name="Matheny P.B."/>
            <person name="Labbe J."/>
            <person name="Martin F."/>
        </authorList>
    </citation>
    <scope>NUCLEOTIDE SEQUENCE</scope>
    <source>
        <strain evidence="1">HHB10654</strain>
    </source>
</reference>
<keyword evidence="2" id="KW-1185">Reference proteome</keyword>
<evidence type="ECO:0000313" key="1">
    <source>
        <dbReference type="EMBL" id="KAI0063866.1"/>
    </source>
</evidence>
<dbReference type="EMBL" id="MU277201">
    <property type="protein sequence ID" value="KAI0063866.1"/>
    <property type="molecule type" value="Genomic_DNA"/>
</dbReference>
<organism evidence="1 2">
    <name type="scientific">Artomyces pyxidatus</name>
    <dbReference type="NCBI Taxonomy" id="48021"/>
    <lineage>
        <taxon>Eukaryota</taxon>
        <taxon>Fungi</taxon>
        <taxon>Dikarya</taxon>
        <taxon>Basidiomycota</taxon>
        <taxon>Agaricomycotina</taxon>
        <taxon>Agaricomycetes</taxon>
        <taxon>Russulales</taxon>
        <taxon>Auriscalpiaceae</taxon>
        <taxon>Artomyces</taxon>
    </lineage>
</organism>